<keyword evidence="3" id="KW-1185">Reference proteome</keyword>
<name>A0ABQ1QRJ1_9FLAO</name>
<dbReference type="SUPFAM" id="SSF53335">
    <property type="entry name" value="S-adenosyl-L-methionine-dependent methyltransferases"/>
    <property type="match status" value="1"/>
</dbReference>
<proteinExistence type="predicted"/>
<protein>
    <recommendedName>
        <fullName evidence="1">Methyltransferase domain-containing protein</fullName>
    </recommendedName>
</protein>
<dbReference type="InterPro" id="IPR029063">
    <property type="entry name" value="SAM-dependent_MTases_sf"/>
</dbReference>
<evidence type="ECO:0000313" key="2">
    <source>
        <dbReference type="EMBL" id="GGD39336.1"/>
    </source>
</evidence>
<dbReference type="EMBL" id="BMFH01000001">
    <property type="protein sequence ID" value="GGD39336.1"/>
    <property type="molecule type" value="Genomic_DNA"/>
</dbReference>
<feature type="domain" description="Methyltransferase" evidence="1">
    <location>
        <begin position="62"/>
        <end position="154"/>
    </location>
</feature>
<sequence length="240" mass="27846">MIWYKERSLEQEQMDDPLLGKDMIQAVLRDINTVNSLLGGNRVTLKALKRMMLNDPGKKYNVLDVGCGDGTVLREVALMCEREGIEASLKGIDLNADSISLARQKNSDLKNISFERRDIFDLRPERDGCDFVLCTLTLHHFSDEEIVKLIIKFSELAQLGVVINDLDRNKIAYALFVVFSALFMKTRIARQDGLTSIKRGFTKSELLNFSKLIPDLSHRIRWRWAFRYEWSFWHKNMIEQ</sequence>
<gene>
    <name evidence="2" type="ORF">GCM10011361_03070</name>
</gene>
<accession>A0ABQ1QRJ1</accession>
<dbReference type="RefSeq" id="WP_188368948.1">
    <property type="nucleotide sequence ID" value="NZ_BMFH01000001.1"/>
</dbReference>
<reference evidence="3" key="1">
    <citation type="journal article" date="2019" name="Int. J. Syst. Evol. Microbiol.">
        <title>The Global Catalogue of Microorganisms (GCM) 10K type strain sequencing project: providing services to taxonomists for standard genome sequencing and annotation.</title>
        <authorList>
            <consortium name="The Broad Institute Genomics Platform"/>
            <consortium name="The Broad Institute Genome Sequencing Center for Infectious Disease"/>
            <person name="Wu L."/>
            <person name="Ma J."/>
        </authorList>
    </citation>
    <scope>NUCLEOTIDE SEQUENCE [LARGE SCALE GENOMIC DNA]</scope>
    <source>
        <strain evidence="3">CGMCC 1.12606</strain>
    </source>
</reference>
<dbReference type="InterPro" id="IPR041698">
    <property type="entry name" value="Methyltransf_25"/>
</dbReference>
<evidence type="ECO:0000259" key="1">
    <source>
        <dbReference type="Pfam" id="PF13649"/>
    </source>
</evidence>
<dbReference type="Gene3D" id="3.40.50.150">
    <property type="entry name" value="Vaccinia Virus protein VP39"/>
    <property type="match status" value="1"/>
</dbReference>
<dbReference type="Pfam" id="PF13649">
    <property type="entry name" value="Methyltransf_25"/>
    <property type="match status" value="1"/>
</dbReference>
<organism evidence="2 3">
    <name type="scientific">Muriicola marianensis</name>
    <dbReference type="NCBI Taxonomy" id="1324801"/>
    <lineage>
        <taxon>Bacteria</taxon>
        <taxon>Pseudomonadati</taxon>
        <taxon>Bacteroidota</taxon>
        <taxon>Flavobacteriia</taxon>
        <taxon>Flavobacteriales</taxon>
        <taxon>Flavobacteriaceae</taxon>
        <taxon>Muriicola</taxon>
    </lineage>
</organism>
<dbReference type="CDD" id="cd02440">
    <property type="entry name" value="AdoMet_MTases"/>
    <property type="match status" value="1"/>
</dbReference>
<comment type="caution">
    <text evidence="2">The sequence shown here is derived from an EMBL/GenBank/DDBJ whole genome shotgun (WGS) entry which is preliminary data.</text>
</comment>
<dbReference type="Proteomes" id="UP000625780">
    <property type="component" value="Unassembled WGS sequence"/>
</dbReference>
<evidence type="ECO:0000313" key="3">
    <source>
        <dbReference type="Proteomes" id="UP000625780"/>
    </source>
</evidence>